<evidence type="ECO:0000313" key="8">
    <source>
        <dbReference type="EMBL" id="RDD60930.1"/>
    </source>
</evidence>
<dbReference type="InterPro" id="IPR036390">
    <property type="entry name" value="WH_DNA-bd_sf"/>
</dbReference>
<evidence type="ECO:0000256" key="3">
    <source>
        <dbReference type="ARBA" id="ARBA00022833"/>
    </source>
</evidence>
<accession>A0A369T6I4</accession>
<proteinExistence type="inferred from homology"/>
<organism evidence="8 9">
    <name type="scientific">Ferruginivarius sediminum</name>
    <dbReference type="NCBI Taxonomy" id="2661937"/>
    <lineage>
        <taxon>Bacteria</taxon>
        <taxon>Pseudomonadati</taxon>
        <taxon>Pseudomonadota</taxon>
        <taxon>Alphaproteobacteria</taxon>
        <taxon>Rhodospirillales</taxon>
        <taxon>Rhodospirillaceae</taxon>
        <taxon>Ferruginivarius</taxon>
    </lineage>
</organism>
<dbReference type="GO" id="GO:0005829">
    <property type="term" value="C:cytosol"/>
    <property type="evidence" value="ECO:0007669"/>
    <property type="project" value="TreeGrafter"/>
</dbReference>
<sequence length="170" mass="18948">MTEADAVTAFDQHEHDHRKCVVDALSVAESMCEREGARLTPLRRRVLELIWSRRKPVGAYELLDELSRERGRVAPPTVYRAIEFLLDQGLIHRIESLNAFVGCSEPRRPHAGYFLICRGCGATAELKDRRIDGAIRAGAQRLGFRLEGQTVELRGLCPACADEGGARVAH</sequence>
<dbReference type="GO" id="GO:0045892">
    <property type="term" value="P:negative regulation of DNA-templated transcription"/>
    <property type="evidence" value="ECO:0007669"/>
    <property type="project" value="TreeGrafter"/>
</dbReference>
<dbReference type="Gene3D" id="1.10.10.10">
    <property type="entry name" value="Winged helix-like DNA-binding domain superfamily/Winged helix DNA-binding domain"/>
    <property type="match status" value="1"/>
</dbReference>
<dbReference type="GO" id="GO:0000976">
    <property type="term" value="F:transcription cis-regulatory region binding"/>
    <property type="evidence" value="ECO:0007669"/>
    <property type="project" value="TreeGrafter"/>
</dbReference>
<dbReference type="Gene3D" id="3.30.1490.190">
    <property type="match status" value="1"/>
</dbReference>
<dbReference type="GO" id="GO:0008270">
    <property type="term" value="F:zinc ion binding"/>
    <property type="evidence" value="ECO:0007669"/>
    <property type="project" value="TreeGrafter"/>
</dbReference>
<keyword evidence="9" id="KW-1185">Reference proteome</keyword>
<feature type="binding site" evidence="7">
    <location>
        <position position="117"/>
    </location>
    <ligand>
        <name>Zn(2+)</name>
        <dbReference type="ChEBI" id="CHEBI:29105"/>
    </ligand>
</feature>
<dbReference type="Pfam" id="PF01475">
    <property type="entry name" value="FUR"/>
    <property type="match status" value="1"/>
</dbReference>
<feature type="binding site" evidence="7">
    <location>
        <position position="120"/>
    </location>
    <ligand>
        <name>Zn(2+)</name>
        <dbReference type="ChEBI" id="CHEBI:29105"/>
    </ligand>
</feature>
<dbReference type="AlphaFoldDB" id="A0A369T6I4"/>
<evidence type="ECO:0000256" key="1">
    <source>
        <dbReference type="ARBA" id="ARBA00007957"/>
    </source>
</evidence>
<feature type="binding site" evidence="7">
    <location>
        <position position="157"/>
    </location>
    <ligand>
        <name>Zn(2+)</name>
        <dbReference type="ChEBI" id="CHEBI:29105"/>
    </ligand>
</feature>
<gene>
    <name evidence="8" type="ORF">DRB17_15845</name>
</gene>
<dbReference type="GO" id="GO:1900376">
    <property type="term" value="P:regulation of secondary metabolite biosynthetic process"/>
    <property type="evidence" value="ECO:0007669"/>
    <property type="project" value="TreeGrafter"/>
</dbReference>
<name>A0A369T6I4_9PROT</name>
<keyword evidence="3 7" id="KW-0862">Zinc</keyword>
<evidence type="ECO:0000256" key="6">
    <source>
        <dbReference type="ARBA" id="ARBA00023163"/>
    </source>
</evidence>
<feature type="binding site" evidence="7">
    <location>
        <position position="160"/>
    </location>
    <ligand>
        <name>Zn(2+)</name>
        <dbReference type="ChEBI" id="CHEBI:29105"/>
    </ligand>
</feature>
<evidence type="ECO:0000256" key="2">
    <source>
        <dbReference type="ARBA" id="ARBA00022491"/>
    </source>
</evidence>
<dbReference type="RefSeq" id="WP_114583196.1">
    <property type="nucleotide sequence ID" value="NZ_QPMH01000018.1"/>
</dbReference>
<dbReference type="SUPFAM" id="SSF46785">
    <property type="entry name" value="Winged helix' DNA-binding domain"/>
    <property type="match status" value="1"/>
</dbReference>
<dbReference type="EMBL" id="QPMH01000018">
    <property type="protein sequence ID" value="RDD60930.1"/>
    <property type="molecule type" value="Genomic_DNA"/>
</dbReference>
<evidence type="ECO:0000256" key="7">
    <source>
        <dbReference type="PIRSR" id="PIRSR602481-1"/>
    </source>
</evidence>
<protein>
    <submittedName>
        <fullName evidence="8">Transcriptional repressor</fullName>
    </submittedName>
</protein>
<comment type="caution">
    <text evidence="8">The sequence shown here is derived from an EMBL/GenBank/DDBJ whole genome shotgun (WGS) entry which is preliminary data.</text>
</comment>
<dbReference type="InterPro" id="IPR043135">
    <property type="entry name" value="Fur_C"/>
</dbReference>
<dbReference type="Proteomes" id="UP000253941">
    <property type="component" value="Unassembled WGS sequence"/>
</dbReference>
<dbReference type="PANTHER" id="PTHR33202">
    <property type="entry name" value="ZINC UPTAKE REGULATION PROTEIN"/>
    <property type="match status" value="1"/>
</dbReference>
<comment type="cofactor">
    <cofactor evidence="7">
        <name>Zn(2+)</name>
        <dbReference type="ChEBI" id="CHEBI:29105"/>
    </cofactor>
    <text evidence="7">Binds 1 zinc ion per subunit.</text>
</comment>
<dbReference type="InterPro" id="IPR002481">
    <property type="entry name" value="FUR"/>
</dbReference>
<reference evidence="8 9" key="1">
    <citation type="submission" date="2018-07" db="EMBL/GenBank/DDBJ databases">
        <title>Venubactetium sediminum gen. nov., sp. nov., isolated from a marine solar saltern.</title>
        <authorList>
            <person name="Wang S."/>
        </authorList>
    </citation>
    <scope>NUCLEOTIDE SEQUENCE [LARGE SCALE GENOMIC DNA]</scope>
    <source>
        <strain evidence="8 9">WD2A32</strain>
    </source>
</reference>
<dbReference type="InterPro" id="IPR036388">
    <property type="entry name" value="WH-like_DNA-bd_sf"/>
</dbReference>
<keyword evidence="2" id="KW-0678">Repressor</keyword>
<keyword evidence="6" id="KW-0804">Transcription</keyword>
<comment type="similarity">
    <text evidence="1">Belongs to the Fur family.</text>
</comment>
<dbReference type="GO" id="GO:0003700">
    <property type="term" value="F:DNA-binding transcription factor activity"/>
    <property type="evidence" value="ECO:0007669"/>
    <property type="project" value="InterPro"/>
</dbReference>
<evidence type="ECO:0000313" key="9">
    <source>
        <dbReference type="Proteomes" id="UP000253941"/>
    </source>
</evidence>
<keyword evidence="7" id="KW-0479">Metal-binding</keyword>
<dbReference type="PANTHER" id="PTHR33202:SF6">
    <property type="entry name" value="ZINC UPTAKE REGULATION PROTEIN"/>
    <property type="match status" value="1"/>
</dbReference>
<dbReference type="CDD" id="cd07153">
    <property type="entry name" value="Fur_like"/>
    <property type="match status" value="1"/>
</dbReference>
<evidence type="ECO:0000256" key="4">
    <source>
        <dbReference type="ARBA" id="ARBA00023015"/>
    </source>
</evidence>
<keyword evidence="4" id="KW-0805">Transcription regulation</keyword>
<keyword evidence="5" id="KW-0238">DNA-binding</keyword>
<evidence type="ECO:0000256" key="5">
    <source>
        <dbReference type="ARBA" id="ARBA00023125"/>
    </source>
</evidence>